<evidence type="ECO:0000256" key="1">
    <source>
        <dbReference type="ARBA" id="ARBA00093462"/>
    </source>
</evidence>
<keyword evidence="5" id="KW-1185">Reference proteome</keyword>
<gene>
    <name evidence="4" type="ORF">SAMN05421670_0928</name>
</gene>
<dbReference type="InterPro" id="IPR036388">
    <property type="entry name" value="WH-like_DNA-bd_sf"/>
</dbReference>
<feature type="domain" description="DnaD N-terminal" evidence="3">
    <location>
        <begin position="18"/>
        <end position="116"/>
    </location>
</feature>
<dbReference type="InterPro" id="IPR053162">
    <property type="entry name" value="DnaD"/>
</dbReference>
<dbReference type="NCBIfam" id="TIGR01446">
    <property type="entry name" value="DnaD_dom"/>
    <property type="match status" value="1"/>
</dbReference>
<evidence type="ECO:0000313" key="5">
    <source>
        <dbReference type="Proteomes" id="UP000198734"/>
    </source>
</evidence>
<dbReference type="EMBL" id="FOXU01000001">
    <property type="protein sequence ID" value="SFQ09828.1"/>
    <property type="molecule type" value="Genomic_DNA"/>
</dbReference>
<organism evidence="4 5">
    <name type="scientific">Psychrobacillus psychrotolerans</name>
    <dbReference type="NCBI Taxonomy" id="126156"/>
    <lineage>
        <taxon>Bacteria</taxon>
        <taxon>Bacillati</taxon>
        <taxon>Bacillota</taxon>
        <taxon>Bacilli</taxon>
        <taxon>Bacillales</taxon>
        <taxon>Bacillaceae</taxon>
        <taxon>Psychrobacillus</taxon>
    </lineage>
</organism>
<dbReference type="Proteomes" id="UP000198734">
    <property type="component" value="Unassembled WGS sequence"/>
</dbReference>
<reference evidence="5" key="1">
    <citation type="submission" date="2016-10" db="EMBL/GenBank/DDBJ databases">
        <authorList>
            <person name="Varghese N."/>
            <person name="Submissions S."/>
        </authorList>
    </citation>
    <scope>NUCLEOTIDE SEQUENCE [LARGE SCALE GENOMIC DNA]</scope>
    <source>
        <strain evidence="5">DSM 11706</strain>
    </source>
</reference>
<dbReference type="STRING" id="126156.SAMN05421670_0928"/>
<dbReference type="InterPro" id="IPR034829">
    <property type="entry name" value="DnaD-like_sf"/>
</dbReference>
<dbReference type="Gene3D" id="1.10.10.630">
    <property type="entry name" value="DnaD domain-like"/>
    <property type="match status" value="1"/>
</dbReference>
<dbReference type="InterPro" id="IPR053843">
    <property type="entry name" value="DnaD_N"/>
</dbReference>
<evidence type="ECO:0000259" key="2">
    <source>
        <dbReference type="Pfam" id="PF07261"/>
    </source>
</evidence>
<dbReference type="Pfam" id="PF21984">
    <property type="entry name" value="DnaD_N"/>
    <property type="match status" value="1"/>
</dbReference>
<evidence type="ECO:0000259" key="3">
    <source>
        <dbReference type="Pfam" id="PF21984"/>
    </source>
</evidence>
<sequence length="236" mass="28179">MQKRDRLRIWTEQGNVTISQLFFSHYKAINIRDEEAILLLHLIAYGEAGNHFPTPQNLVERTYFSEDKVITILQRLMQKGLIQIEKHLDQNGIHYEYYSFHLLWELLVDYMEQLQNDDKDLHSKEEEGDIYKLFEQEFGRLLSPMECETIGMWFDQDKHSVSLIRLALKEAVLSQKLSLRYIDRILFDWKKKNIKTVEAAENQSAQFRQHMPVQNPTEQPSSSVKVPFYNWLEERE</sequence>
<protein>
    <submittedName>
        <fullName evidence="4">DNA replication protein DnaD</fullName>
    </submittedName>
</protein>
<dbReference type="PANTHER" id="PTHR37293">
    <property type="entry name" value="PHAGE REPLICATION PROTEIN-RELATED"/>
    <property type="match status" value="1"/>
</dbReference>
<dbReference type="InterPro" id="IPR006343">
    <property type="entry name" value="DnaB/C_C"/>
</dbReference>
<dbReference type="PANTHER" id="PTHR37293:SF6">
    <property type="entry name" value="DNA REPLICATION PROTEIN DNAD"/>
    <property type="match status" value="1"/>
</dbReference>
<accession>A0A1I5VQJ1</accession>
<proteinExistence type="inferred from homology"/>
<dbReference type="SUPFAM" id="SSF158499">
    <property type="entry name" value="DnaD domain-like"/>
    <property type="match status" value="1"/>
</dbReference>
<dbReference type="AlphaFoldDB" id="A0A1I5VQJ1"/>
<dbReference type="OrthoDB" id="9770238at2"/>
<dbReference type="Gene3D" id="1.10.10.10">
    <property type="entry name" value="Winged helix-like DNA-binding domain superfamily/Winged helix DNA-binding domain"/>
    <property type="match status" value="1"/>
</dbReference>
<comment type="similarity">
    <text evidence="1">Belongs to the DnaB/DnaD family.</text>
</comment>
<feature type="domain" description="DnaB/C C-terminal" evidence="2">
    <location>
        <begin position="131"/>
        <end position="203"/>
    </location>
</feature>
<dbReference type="RefSeq" id="WP_093534621.1">
    <property type="nucleotide sequence ID" value="NZ_FOXU01000001.1"/>
</dbReference>
<name>A0A1I5VQJ1_9BACI</name>
<dbReference type="Pfam" id="PF07261">
    <property type="entry name" value="DnaB_2"/>
    <property type="match status" value="1"/>
</dbReference>
<evidence type="ECO:0000313" key="4">
    <source>
        <dbReference type="EMBL" id="SFQ09828.1"/>
    </source>
</evidence>